<evidence type="ECO:0000313" key="2">
    <source>
        <dbReference type="Proteomes" id="UP000838672"/>
    </source>
</evidence>
<reference evidence="1" key="1">
    <citation type="submission" date="2021-11" db="EMBL/GenBank/DDBJ databases">
        <authorList>
            <person name="Rodrigo-Torres L."/>
            <person name="Arahal R. D."/>
            <person name="Lucena T."/>
        </authorList>
    </citation>
    <scope>NUCLEOTIDE SEQUENCE</scope>
    <source>
        <strain evidence="1">CECT 7929</strain>
    </source>
</reference>
<gene>
    <name evidence="1" type="ORF">VST7929_02847</name>
</gene>
<dbReference type="RefSeq" id="WP_237468045.1">
    <property type="nucleotide sequence ID" value="NZ_CAKLDI010000002.1"/>
</dbReference>
<organism evidence="1 2">
    <name type="scientific">Vibrio stylophorae</name>
    <dbReference type="NCBI Taxonomy" id="659351"/>
    <lineage>
        <taxon>Bacteria</taxon>
        <taxon>Pseudomonadati</taxon>
        <taxon>Pseudomonadota</taxon>
        <taxon>Gammaproteobacteria</taxon>
        <taxon>Vibrionales</taxon>
        <taxon>Vibrionaceae</taxon>
        <taxon>Vibrio</taxon>
    </lineage>
</organism>
<protein>
    <submittedName>
        <fullName evidence="1">Uncharacterized protein</fullName>
    </submittedName>
</protein>
<name>A0ABN8DY87_9VIBR</name>
<proteinExistence type="predicted"/>
<dbReference type="Proteomes" id="UP000838672">
    <property type="component" value="Unassembled WGS sequence"/>
</dbReference>
<evidence type="ECO:0000313" key="1">
    <source>
        <dbReference type="EMBL" id="CAH0535186.1"/>
    </source>
</evidence>
<accession>A0ABN8DY87</accession>
<sequence length="80" mass="8888">MQVLIRGLLLLFAMTTAFVVLIFAMVTQVVLSMIVKVTGLFSGQGPSTKNRHSAETTVSSDEHQTIEGEFVEIQRDERHP</sequence>
<comment type="caution">
    <text evidence="1">The sequence shown here is derived from an EMBL/GenBank/DDBJ whole genome shotgun (WGS) entry which is preliminary data.</text>
</comment>
<dbReference type="EMBL" id="CAKLDI010000002">
    <property type="protein sequence ID" value="CAH0535186.1"/>
    <property type="molecule type" value="Genomic_DNA"/>
</dbReference>
<keyword evidence="2" id="KW-1185">Reference proteome</keyword>